<dbReference type="GO" id="GO:0008270">
    <property type="term" value="F:zinc ion binding"/>
    <property type="evidence" value="ECO:0007669"/>
    <property type="project" value="UniProtKB-KW"/>
</dbReference>
<comment type="subcellular location">
    <subcellularLocation>
        <location evidence="1">Endoplasmic reticulum lumen</location>
    </subcellularLocation>
</comment>
<dbReference type="PRINTS" id="PR00301">
    <property type="entry name" value="HEATSHOCK70"/>
</dbReference>
<dbReference type="FunFam" id="1.20.1270.10:FF:000002">
    <property type="entry name" value="Heat shock 70 kDa protein 4"/>
    <property type="match status" value="1"/>
</dbReference>
<keyword evidence="12" id="KW-0175">Coiled coil</keyword>
<name>A0A7R9GAN9_9CRUS</name>
<dbReference type="EMBL" id="OA882458">
    <property type="protein sequence ID" value="CAD7275472.1"/>
    <property type="molecule type" value="Genomic_DNA"/>
</dbReference>
<evidence type="ECO:0000256" key="8">
    <source>
        <dbReference type="ARBA" id="ARBA00022833"/>
    </source>
</evidence>
<dbReference type="AlphaFoldDB" id="A0A7R9GAN9"/>
<dbReference type="Gene3D" id="3.30.30.30">
    <property type="match status" value="1"/>
</dbReference>
<dbReference type="InterPro" id="IPR013126">
    <property type="entry name" value="Hsp_70_fam"/>
</dbReference>
<reference evidence="15" key="1">
    <citation type="submission" date="2020-11" db="EMBL/GenBank/DDBJ databases">
        <authorList>
            <person name="Tran Van P."/>
        </authorList>
    </citation>
    <scope>NUCLEOTIDE SEQUENCE</scope>
</reference>
<dbReference type="SUPFAM" id="SSF57667">
    <property type="entry name" value="beta-beta-alpha zinc fingers"/>
    <property type="match status" value="1"/>
</dbReference>
<evidence type="ECO:0000256" key="3">
    <source>
        <dbReference type="ARBA" id="ARBA00022723"/>
    </source>
</evidence>
<dbReference type="PANTHER" id="PTHR45639">
    <property type="entry name" value="HSC70CB, ISOFORM G-RELATED"/>
    <property type="match status" value="1"/>
</dbReference>
<dbReference type="GO" id="GO:0005524">
    <property type="term" value="F:ATP binding"/>
    <property type="evidence" value="ECO:0007669"/>
    <property type="project" value="UniProtKB-KW"/>
</dbReference>
<dbReference type="GO" id="GO:0140662">
    <property type="term" value="F:ATP-dependent protein folding chaperone"/>
    <property type="evidence" value="ECO:0007669"/>
    <property type="project" value="InterPro"/>
</dbReference>
<dbReference type="Gene3D" id="1.20.1270.10">
    <property type="match status" value="1"/>
</dbReference>
<feature type="domain" description="CHHC U11-48K-type" evidence="14">
    <location>
        <begin position="40"/>
        <end position="67"/>
    </location>
</feature>
<comment type="similarity">
    <text evidence="2">Belongs to the heat shock protein 70 family.</text>
</comment>
<dbReference type="CDD" id="cd10230">
    <property type="entry name" value="ASKHA_NBD_HSP70_HYOU1"/>
    <property type="match status" value="1"/>
</dbReference>
<keyword evidence="16" id="KW-1185">Reference proteome</keyword>
<dbReference type="InterPro" id="IPR036236">
    <property type="entry name" value="Znf_C2H2_sf"/>
</dbReference>
<evidence type="ECO:0000313" key="15">
    <source>
        <dbReference type="EMBL" id="CAD7275472.1"/>
    </source>
</evidence>
<dbReference type="Proteomes" id="UP000678499">
    <property type="component" value="Unassembled WGS sequence"/>
</dbReference>
<keyword evidence="7" id="KW-0256">Endoplasmic reticulum</keyword>
<accession>A0A7R9GAN9</accession>
<dbReference type="OrthoDB" id="10262720at2759"/>
<evidence type="ECO:0000256" key="9">
    <source>
        <dbReference type="ARBA" id="ARBA00022840"/>
    </source>
</evidence>
<evidence type="ECO:0000256" key="7">
    <source>
        <dbReference type="ARBA" id="ARBA00022824"/>
    </source>
</evidence>
<keyword evidence="9" id="KW-0067">ATP-binding</keyword>
<dbReference type="Gene3D" id="3.90.640.10">
    <property type="entry name" value="Actin, Chain A, domain 4"/>
    <property type="match status" value="1"/>
</dbReference>
<keyword evidence="6" id="KW-0863">Zinc-finger</keyword>
<dbReference type="Pfam" id="PF00012">
    <property type="entry name" value="HSP70"/>
    <property type="match status" value="1"/>
</dbReference>
<evidence type="ECO:0000256" key="12">
    <source>
        <dbReference type="SAM" id="Coils"/>
    </source>
</evidence>
<evidence type="ECO:0000256" key="6">
    <source>
        <dbReference type="ARBA" id="ARBA00022771"/>
    </source>
</evidence>
<dbReference type="PROSITE" id="PS51800">
    <property type="entry name" value="ZF_CHHC_U11_48K"/>
    <property type="match status" value="2"/>
</dbReference>
<dbReference type="GO" id="GO:0034663">
    <property type="term" value="C:endoplasmic reticulum chaperone complex"/>
    <property type="evidence" value="ECO:0007669"/>
    <property type="project" value="TreeGrafter"/>
</dbReference>
<evidence type="ECO:0000259" key="14">
    <source>
        <dbReference type="PROSITE" id="PS51800"/>
    </source>
</evidence>
<evidence type="ECO:0000256" key="2">
    <source>
        <dbReference type="ARBA" id="ARBA00007381"/>
    </source>
</evidence>
<gene>
    <name evidence="15" type="ORF">NMOB1V02_LOCUS3266</name>
</gene>
<evidence type="ECO:0000256" key="1">
    <source>
        <dbReference type="ARBA" id="ARBA00004319"/>
    </source>
</evidence>
<dbReference type="InterPro" id="IPR043129">
    <property type="entry name" value="ATPase_NBD"/>
</dbReference>
<dbReference type="FunFam" id="3.30.30.30:FF:000004">
    <property type="entry name" value="hypoxia up-regulated protein 1"/>
    <property type="match status" value="1"/>
</dbReference>
<dbReference type="InterPro" id="IPR022776">
    <property type="entry name" value="TRM13/UPF0224_CHHC_Znf_dom"/>
</dbReference>
<protein>
    <recommendedName>
        <fullName evidence="11">Hypoxia up-regulated protein 1</fullName>
    </recommendedName>
</protein>
<dbReference type="Gene3D" id="2.60.34.10">
    <property type="entry name" value="Substrate Binding Domain Of DNAk, Chain A, domain 1"/>
    <property type="match status" value="1"/>
</dbReference>
<evidence type="ECO:0000313" key="16">
    <source>
        <dbReference type="Proteomes" id="UP000678499"/>
    </source>
</evidence>
<dbReference type="EMBL" id="CAJPEX010000421">
    <property type="protein sequence ID" value="CAG0915624.1"/>
    <property type="molecule type" value="Genomic_DNA"/>
</dbReference>
<dbReference type="GO" id="GO:0030968">
    <property type="term" value="P:endoplasmic reticulum unfolded protein response"/>
    <property type="evidence" value="ECO:0007669"/>
    <property type="project" value="TreeGrafter"/>
</dbReference>
<sequence length="1089" mass="120838">MIPDDVLFVSVASSSLPKARLHAVRVGSNPPIVMLAPEKTLECPYNPAHQIRSDVFQRHLIKCAKNHPGVELETCPLNLLHRIKKGYMAEHMQICPDRTQLERHVMESLGIYTEDIMAHLLAVVVAAFLISAVISPAQSVAVMSIDLGSEWMKVAVVSPGMPMEIALNKESKRKTPVAVAFRDGERVFGEDAQNVGSRFPKQAYIYLLDVLGKTPDNPLVQQFLKRFPQYEIVADPETGLAVFRHDENTLYSPEELIAMILNKGREYAQEFVEQKPIKDVVITVPAFFNQAERRAMLRAAELANLKVLQLINDNTAAALNYGIFRRKEFTETPQRILFFDMGASSTVATVASYQIAKTKERGFVETNPQVSIIGIGYDRTLGGLEMQLRLRDHLANVFNSQKKTPNDVFKNPRSMQKLFKEAGRLKNVLSANSDHVSQVEGLLDEQDFRAPVTRDEFETLCADLFERVAQPLKDAVSSAGLSLEHIDQVILVGAGTRVPKVQEKIHQYVSKELGKSLNTDEAAAMGAVYRAADQSPAFKVKKFVVKDAVIYPVQVDYVREVTNEDGTVSSKTVRSSLFGPMNPYPQKKIMSFRKHVDDFSFNVNYGDLSHLPASDAANLGSLNISEVKISGVSDAINKHSANQAEGTSVDMKGVKAHFVLDESGVVRLTSVEYVIEKTETKKHDAESPLSRLGNTISAFFSGGKEENEAGAETEAPSSDAQPKENASASTNETVANAETKTNATSDGKPVVSNIKETLKILEILRDVVEPSAESLETRAKRLEELNAADNKRHEREAARNALESFALDVQDKFTQEEFERATTSEERDIVLAECSTVSDWLYEDGFDAEATEFRSRLSSLKSKTAAIFDRVAEHARRPEMLEYLETSVASSKNFSAEAKAMKEELFTKVELETLDKLITDTEKWRDTKLAEQDALALTSKPVLTLSMIAEKMQALDREIKYLVNKGKINAARKAEEIAAKKAEEAKKKAEADGSNVADEAKKVDDAFKLPPNLFDPSKMTPDQMELLKSMLDEKLKENPESAKVFEQVLKATEKLDLPLKEPEVPSPLPQADKVSKTDASESEVNHSEL</sequence>
<evidence type="ECO:0000256" key="4">
    <source>
        <dbReference type="ARBA" id="ARBA00022729"/>
    </source>
</evidence>
<keyword evidence="10" id="KW-0143">Chaperone</keyword>
<dbReference type="Pfam" id="PF05253">
    <property type="entry name" value="zf-U11-48K"/>
    <property type="match status" value="1"/>
</dbReference>
<organism evidence="15">
    <name type="scientific">Notodromas monacha</name>
    <dbReference type="NCBI Taxonomy" id="399045"/>
    <lineage>
        <taxon>Eukaryota</taxon>
        <taxon>Metazoa</taxon>
        <taxon>Ecdysozoa</taxon>
        <taxon>Arthropoda</taxon>
        <taxon>Crustacea</taxon>
        <taxon>Oligostraca</taxon>
        <taxon>Ostracoda</taxon>
        <taxon>Podocopa</taxon>
        <taxon>Podocopida</taxon>
        <taxon>Cypridocopina</taxon>
        <taxon>Cypridoidea</taxon>
        <taxon>Cyprididae</taxon>
        <taxon>Notodromas</taxon>
    </lineage>
</organism>
<keyword evidence="3" id="KW-0479">Metal-binding</keyword>
<feature type="compositionally biased region" description="Polar residues" evidence="13">
    <location>
        <begin position="715"/>
        <end position="745"/>
    </location>
</feature>
<evidence type="ECO:0000256" key="11">
    <source>
        <dbReference type="ARBA" id="ARBA00040503"/>
    </source>
</evidence>
<dbReference type="GO" id="GO:0005788">
    <property type="term" value="C:endoplasmic reticulum lumen"/>
    <property type="evidence" value="ECO:0007669"/>
    <property type="project" value="UniProtKB-SubCell"/>
</dbReference>
<dbReference type="InterPro" id="IPR029048">
    <property type="entry name" value="HSP70_C_sf"/>
</dbReference>
<dbReference type="Gene3D" id="3.30.420.40">
    <property type="match status" value="2"/>
</dbReference>
<feature type="coiled-coil region" evidence="12">
    <location>
        <begin position="968"/>
        <end position="999"/>
    </location>
</feature>
<evidence type="ECO:0000256" key="5">
    <source>
        <dbReference type="ARBA" id="ARBA00022741"/>
    </source>
</evidence>
<evidence type="ECO:0000256" key="10">
    <source>
        <dbReference type="ARBA" id="ARBA00023186"/>
    </source>
</evidence>
<feature type="region of interest" description="Disordered" evidence="13">
    <location>
        <begin position="704"/>
        <end position="748"/>
    </location>
</feature>
<evidence type="ECO:0000256" key="13">
    <source>
        <dbReference type="SAM" id="MobiDB-lite"/>
    </source>
</evidence>
<feature type="region of interest" description="Disordered" evidence="13">
    <location>
        <begin position="1055"/>
        <end position="1089"/>
    </location>
</feature>
<keyword evidence="5" id="KW-0547">Nucleotide-binding</keyword>
<keyword evidence="4" id="KW-0732">Signal</keyword>
<dbReference type="FunFam" id="3.90.640.10:FF:000012">
    <property type="entry name" value="Hypoxia up-regulated protein 1"/>
    <property type="match status" value="1"/>
</dbReference>
<feature type="domain" description="CHHC U11-48K-type" evidence="14">
    <location>
        <begin position="72"/>
        <end position="99"/>
    </location>
</feature>
<dbReference type="InterPro" id="IPR029047">
    <property type="entry name" value="HSP70_peptide-bd_sf"/>
</dbReference>
<dbReference type="SUPFAM" id="SSF53067">
    <property type="entry name" value="Actin-like ATPase domain"/>
    <property type="match status" value="2"/>
</dbReference>
<dbReference type="PANTHER" id="PTHR45639:SF3">
    <property type="entry name" value="HYPOXIA UP-REGULATED PROTEIN 1"/>
    <property type="match status" value="1"/>
</dbReference>
<proteinExistence type="inferred from homology"/>
<keyword evidence="8" id="KW-0862">Zinc</keyword>
<dbReference type="SUPFAM" id="SSF100934">
    <property type="entry name" value="Heat shock protein 70kD (HSP70), C-terminal subdomain"/>
    <property type="match status" value="1"/>
</dbReference>
<feature type="compositionally biased region" description="Basic and acidic residues" evidence="13">
    <location>
        <begin position="1073"/>
        <end position="1089"/>
    </location>
</feature>